<dbReference type="Pfam" id="PF00072">
    <property type="entry name" value="Response_reg"/>
    <property type="match status" value="1"/>
</dbReference>
<keyword evidence="2" id="KW-0805">Transcription regulation</keyword>
<dbReference type="GO" id="GO:0000156">
    <property type="term" value="F:phosphorelay response regulator activity"/>
    <property type="evidence" value="ECO:0007669"/>
    <property type="project" value="TreeGrafter"/>
</dbReference>
<evidence type="ECO:0000313" key="10">
    <source>
        <dbReference type="EMBL" id="QNM06547.1"/>
    </source>
</evidence>
<feature type="domain" description="OmpR/PhoB-type" evidence="9">
    <location>
        <begin position="125"/>
        <end position="225"/>
    </location>
</feature>
<dbReference type="Proteomes" id="UP000515823">
    <property type="component" value="Chromosome"/>
</dbReference>
<dbReference type="InterPro" id="IPR001789">
    <property type="entry name" value="Sig_transdc_resp-reg_receiver"/>
</dbReference>
<feature type="modified residue" description="4-aspartylphosphate" evidence="6">
    <location>
        <position position="51"/>
    </location>
</feature>
<gene>
    <name evidence="10" type="ORF">H9Q78_05285</name>
</gene>
<proteinExistence type="predicted"/>
<dbReference type="PANTHER" id="PTHR48111">
    <property type="entry name" value="REGULATOR OF RPOS"/>
    <property type="match status" value="1"/>
</dbReference>
<dbReference type="EMBL" id="CP060634">
    <property type="protein sequence ID" value="QNM06547.1"/>
    <property type="molecule type" value="Genomic_DNA"/>
</dbReference>
<dbReference type="GO" id="GO:0005829">
    <property type="term" value="C:cytosol"/>
    <property type="evidence" value="ECO:0007669"/>
    <property type="project" value="TreeGrafter"/>
</dbReference>
<dbReference type="CDD" id="cd17574">
    <property type="entry name" value="REC_OmpR"/>
    <property type="match status" value="1"/>
</dbReference>
<keyword evidence="4" id="KW-0804">Transcription</keyword>
<organism evidence="10 11">
    <name type="scientific">Qiania dongpingensis</name>
    <dbReference type="NCBI Taxonomy" id="2763669"/>
    <lineage>
        <taxon>Bacteria</taxon>
        <taxon>Bacillati</taxon>
        <taxon>Bacillota</taxon>
        <taxon>Clostridia</taxon>
        <taxon>Lachnospirales</taxon>
        <taxon>Lachnospiraceae</taxon>
        <taxon>Qiania</taxon>
    </lineage>
</organism>
<reference evidence="10 11" key="1">
    <citation type="submission" date="2020-08" db="EMBL/GenBank/DDBJ databases">
        <authorList>
            <person name="Liu C."/>
            <person name="Sun Q."/>
        </authorList>
    </citation>
    <scope>NUCLEOTIDE SEQUENCE [LARGE SCALE GENOMIC DNA]</scope>
    <source>
        <strain evidence="10 11">NSJ-38</strain>
    </source>
</reference>
<evidence type="ECO:0000256" key="3">
    <source>
        <dbReference type="ARBA" id="ARBA00023125"/>
    </source>
</evidence>
<dbReference type="AlphaFoldDB" id="A0A7G9G6W5"/>
<keyword evidence="6" id="KW-0597">Phosphoprotein</keyword>
<evidence type="ECO:0000259" key="9">
    <source>
        <dbReference type="PROSITE" id="PS51755"/>
    </source>
</evidence>
<dbReference type="InterPro" id="IPR039420">
    <property type="entry name" value="WalR-like"/>
</dbReference>
<accession>A0A7G9G6W5</accession>
<dbReference type="KEGG" id="qdo:H9Q78_05285"/>
<dbReference type="SUPFAM" id="SSF52172">
    <property type="entry name" value="CheY-like"/>
    <property type="match status" value="1"/>
</dbReference>
<feature type="domain" description="Response regulatory" evidence="8">
    <location>
        <begin position="2"/>
        <end position="115"/>
    </location>
</feature>
<sequence length="225" mass="25661">MKVLFVEDDHSIAMGLEYSLKQENYEVRTCHFVSEALKALDEERFDLCLLDVSLPDGNGYDICRKAKKREETAVIFLTACDDEGNVVMGLDMGADDYITKPFRIRELLSRMKSVLRRYQKADNSEKVFLIGDISIHPLQAKVYKNGEELFLTTMEYRLLLALAMAEGQVLTRNQLLESLWDIGGDYVSDNTLTVYIKRLREKLGGEDGETDLIKTVRGLGYRLGE</sequence>
<dbReference type="GO" id="GO:0000976">
    <property type="term" value="F:transcription cis-regulatory region binding"/>
    <property type="evidence" value="ECO:0007669"/>
    <property type="project" value="TreeGrafter"/>
</dbReference>
<dbReference type="CDD" id="cd00383">
    <property type="entry name" value="trans_reg_C"/>
    <property type="match status" value="1"/>
</dbReference>
<dbReference type="PANTHER" id="PTHR48111:SF73">
    <property type="entry name" value="ALKALINE PHOSPHATASE SYNTHESIS TRANSCRIPTIONAL REGULATORY PROTEIN PHOP"/>
    <property type="match status" value="1"/>
</dbReference>
<dbReference type="InterPro" id="IPR001867">
    <property type="entry name" value="OmpR/PhoB-type_DNA-bd"/>
</dbReference>
<evidence type="ECO:0000256" key="1">
    <source>
        <dbReference type="ARBA" id="ARBA00018672"/>
    </source>
</evidence>
<dbReference type="SMART" id="SM00448">
    <property type="entry name" value="REC"/>
    <property type="match status" value="1"/>
</dbReference>
<keyword evidence="11" id="KW-1185">Reference proteome</keyword>
<protein>
    <recommendedName>
        <fullName evidence="1">Stage 0 sporulation protein A homolog</fullName>
    </recommendedName>
</protein>
<evidence type="ECO:0000256" key="6">
    <source>
        <dbReference type="PROSITE-ProRule" id="PRU00169"/>
    </source>
</evidence>
<evidence type="ECO:0000313" key="11">
    <source>
        <dbReference type="Proteomes" id="UP000515823"/>
    </source>
</evidence>
<comment type="function">
    <text evidence="5">May play the central regulatory role in sporulation. It may be an element of the effector pathway responsible for the activation of sporulation genes in response to nutritional stress. Spo0A may act in concert with spo0H (a sigma factor) to control the expression of some genes that are critical to the sporulation process.</text>
</comment>
<dbReference type="InterPro" id="IPR011006">
    <property type="entry name" value="CheY-like_superfamily"/>
</dbReference>
<dbReference type="PROSITE" id="PS50110">
    <property type="entry name" value="RESPONSE_REGULATORY"/>
    <property type="match status" value="1"/>
</dbReference>
<evidence type="ECO:0000256" key="5">
    <source>
        <dbReference type="ARBA" id="ARBA00024867"/>
    </source>
</evidence>
<keyword evidence="3 7" id="KW-0238">DNA-binding</keyword>
<evidence type="ECO:0000259" key="8">
    <source>
        <dbReference type="PROSITE" id="PS50110"/>
    </source>
</evidence>
<evidence type="ECO:0000256" key="4">
    <source>
        <dbReference type="ARBA" id="ARBA00023163"/>
    </source>
</evidence>
<dbReference type="Gene3D" id="6.10.250.690">
    <property type="match status" value="1"/>
</dbReference>
<dbReference type="Gene3D" id="1.10.10.10">
    <property type="entry name" value="Winged helix-like DNA-binding domain superfamily/Winged helix DNA-binding domain"/>
    <property type="match status" value="1"/>
</dbReference>
<dbReference type="Gene3D" id="3.40.50.2300">
    <property type="match status" value="1"/>
</dbReference>
<dbReference type="GO" id="GO:0006355">
    <property type="term" value="P:regulation of DNA-templated transcription"/>
    <property type="evidence" value="ECO:0007669"/>
    <property type="project" value="InterPro"/>
</dbReference>
<feature type="DNA-binding region" description="OmpR/PhoB-type" evidence="7">
    <location>
        <begin position="125"/>
        <end position="225"/>
    </location>
</feature>
<dbReference type="PROSITE" id="PS51755">
    <property type="entry name" value="OMPR_PHOB"/>
    <property type="match status" value="1"/>
</dbReference>
<evidence type="ECO:0000256" key="7">
    <source>
        <dbReference type="PROSITE-ProRule" id="PRU01091"/>
    </source>
</evidence>
<dbReference type="GO" id="GO:0032993">
    <property type="term" value="C:protein-DNA complex"/>
    <property type="evidence" value="ECO:0007669"/>
    <property type="project" value="TreeGrafter"/>
</dbReference>
<evidence type="ECO:0000256" key="2">
    <source>
        <dbReference type="ARBA" id="ARBA00023015"/>
    </source>
</evidence>
<dbReference type="Pfam" id="PF00486">
    <property type="entry name" value="Trans_reg_C"/>
    <property type="match status" value="1"/>
</dbReference>
<name>A0A7G9G6W5_9FIRM</name>
<dbReference type="InterPro" id="IPR036388">
    <property type="entry name" value="WH-like_DNA-bd_sf"/>
</dbReference>
<dbReference type="RefSeq" id="WP_249304071.1">
    <property type="nucleotide sequence ID" value="NZ_CP060634.1"/>
</dbReference>
<dbReference type="SMART" id="SM00862">
    <property type="entry name" value="Trans_reg_C"/>
    <property type="match status" value="1"/>
</dbReference>